<dbReference type="InterPro" id="IPR029044">
    <property type="entry name" value="Nucleotide-diphossugar_trans"/>
</dbReference>
<sequence length="707" mass="77989">MSGPTAGGRPGQRIHVVLDDLDRLAGAGRAAWDRLFEAQDALANPFCAPEWVETWYTHFTRPSQRHLLTVWRGDELVGVAPFYRDRVALGPAGVAHRLTLAGAGQGGSVLESPQVLTAPGLAREVVRAVVEETISVPEGEGVDWSEIAIPTGAGWFEPEWSYSTGQPVAFYRSQMVRASVVLPVDAGWEATRAGFKRNLKESLRRSRNRIAKDGRTWTVVPRTEDLDVHAVERLLDLHHRRSAHGASVQHADAYASPARQAFLRDLLPRLGARGRATLLELHVDDEVVAVQLALRAPGVTYFHSSGVDPSVWALSPVTYLQEHLVREAAESGARWVNFSPGPNVAKLRWSEQIDTHHDFAYGSGGPSLRWKYSAFAAGQALSQVNHAVSVSTAHAAPARVETTTAPAQTSPVPPLVVAPPTPGRLRVFLRSHGSENLKNRPDFYDKTTCLASLVRAAEQVAPTAELVFLNDGPLPAARERLMAGAGEVVQGEFGSNRASWNAAVRLARSRDHGPDDLVWFAEDDYLYRPEAFAELVRVAQERPEVDYFSLYLGELRQRDDKFPVDDWVPAVSTTSSFGVRRAALQEDARLLMLMTYTGGAFDHTTFLTLAGRYPFTARRLRRDLVPFGHHAPDQWARHVTRGVVRTALGTRGLRRPSHRRTLHQPPQDLIAHLETGAFQPSEGWAELAEQTRAWLKERTEAAGEQSA</sequence>
<proteinExistence type="predicted"/>
<name>A0A1H1TI49_9ACTN</name>
<protein>
    <submittedName>
        <fullName evidence="2">Acetyltransferase involved in cellulose biosynthesis, CelD/BcsL family</fullName>
    </submittedName>
</protein>
<organism evidence="2 3">
    <name type="scientific">Nocardioides scoriae</name>
    <dbReference type="NCBI Taxonomy" id="642780"/>
    <lineage>
        <taxon>Bacteria</taxon>
        <taxon>Bacillati</taxon>
        <taxon>Actinomycetota</taxon>
        <taxon>Actinomycetes</taxon>
        <taxon>Propionibacteriales</taxon>
        <taxon>Nocardioidaceae</taxon>
        <taxon>Nocardioides</taxon>
    </lineage>
</organism>
<feature type="domain" description="BioF2-like acetyltransferase" evidence="1">
    <location>
        <begin position="198"/>
        <end position="343"/>
    </location>
</feature>
<reference evidence="3" key="1">
    <citation type="submission" date="2016-10" db="EMBL/GenBank/DDBJ databases">
        <authorList>
            <person name="Varghese N."/>
            <person name="Submissions S."/>
        </authorList>
    </citation>
    <scope>NUCLEOTIDE SEQUENCE [LARGE SCALE GENOMIC DNA]</scope>
    <source>
        <strain evidence="3">DSM 22127</strain>
    </source>
</reference>
<dbReference type="AlphaFoldDB" id="A0A1H1TI49"/>
<dbReference type="GO" id="GO:0016740">
    <property type="term" value="F:transferase activity"/>
    <property type="evidence" value="ECO:0007669"/>
    <property type="project" value="UniProtKB-KW"/>
</dbReference>
<dbReference type="STRING" id="642780.SAMN04488570_2225"/>
<keyword evidence="2" id="KW-0808">Transferase</keyword>
<evidence type="ECO:0000313" key="3">
    <source>
        <dbReference type="Proteomes" id="UP000198859"/>
    </source>
</evidence>
<dbReference type="SUPFAM" id="SSF55729">
    <property type="entry name" value="Acyl-CoA N-acyltransferases (Nat)"/>
    <property type="match status" value="1"/>
</dbReference>
<dbReference type="EMBL" id="LT629757">
    <property type="protein sequence ID" value="SDS59209.1"/>
    <property type="molecule type" value="Genomic_DNA"/>
</dbReference>
<evidence type="ECO:0000313" key="2">
    <source>
        <dbReference type="EMBL" id="SDS59209.1"/>
    </source>
</evidence>
<dbReference type="Proteomes" id="UP000198859">
    <property type="component" value="Chromosome I"/>
</dbReference>
<dbReference type="RefSeq" id="WP_091729561.1">
    <property type="nucleotide sequence ID" value="NZ_LT629757.1"/>
</dbReference>
<gene>
    <name evidence="2" type="ORF">SAMN04488570_2225</name>
</gene>
<dbReference type="InterPro" id="IPR038740">
    <property type="entry name" value="BioF2-like_GNAT_dom"/>
</dbReference>
<evidence type="ECO:0000259" key="1">
    <source>
        <dbReference type="Pfam" id="PF13480"/>
    </source>
</evidence>
<keyword evidence="3" id="KW-1185">Reference proteome</keyword>
<dbReference type="Pfam" id="PF13480">
    <property type="entry name" value="Acetyltransf_6"/>
    <property type="match status" value="1"/>
</dbReference>
<dbReference type="OrthoDB" id="9808976at2"/>
<dbReference type="InterPro" id="IPR016181">
    <property type="entry name" value="Acyl_CoA_acyltransferase"/>
</dbReference>
<dbReference type="Gene3D" id="3.40.630.30">
    <property type="match status" value="1"/>
</dbReference>
<accession>A0A1H1TI49</accession>
<dbReference type="SUPFAM" id="SSF53448">
    <property type="entry name" value="Nucleotide-diphospho-sugar transferases"/>
    <property type="match status" value="1"/>
</dbReference>